<dbReference type="EMBL" id="CZCZ02000005">
    <property type="protein sequence ID" value="CAC5340223.1"/>
    <property type="molecule type" value="Genomic_DNA"/>
</dbReference>
<keyword evidence="2" id="KW-1185">Reference proteome</keyword>
<name>A0A6J7ZG00_PLARU</name>
<evidence type="ECO:0000313" key="1">
    <source>
        <dbReference type="EMBL" id="CAC5340223.1"/>
    </source>
</evidence>
<accession>A0A6J7ZG00</accession>
<comment type="caution">
    <text evidence="1">The sequence shown here is derived from an EMBL/GenBank/DDBJ whole genome shotgun (WGS) entry which is preliminary data.</text>
</comment>
<organism evidence="1 2">
    <name type="scientific">Planktothrix rubescens CCAP 1459/22</name>
    <dbReference type="NCBI Taxonomy" id="329571"/>
    <lineage>
        <taxon>Bacteria</taxon>
        <taxon>Bacillati</taxon>
        <taxon>Cyanobacteriota</taxon>
        <taxon>Cyanophyceae</taxon>
        <taxon>Oscillatoriophycideae</taxon>
        <taxon>Oscillatoriales</taxon>
        <taxon>Microcoleaceae</taxon>
        <taxon>Planktothrix</taxon>
    </lineage>
</organism>
<sequence>MIIKHLKNDYPTFGELVQFCNQYTITKHLKSPLIIETYSLEVYQNGYLLVMEDFGGISLQEWMVKGKNILSLSDFLQIAITLCNTLNILYRELTIELTFIL</sequence>
<dbReference type="Proteomes" id="UP000196521">
    <property type="component" value="Unassembled WGS sequence"/>
</dbReference>
<gene>
    <name evidence="1" type="ORF">PLAN_100273</name>
</gene>
<reference evidence="1" key="1">
    <citation type="submission" date="2020-05" db="EMBL/GenBank/DDBJ databases">
        <authorList>
            <consortium name="Genoscope - CEA"/>
            <person name="William W."/>
        </authorList>
    </citation>
    <scope>NUCLEOTIDE SEQUENCE [LARGE SCALE GENOMIC DNA]</scope>
    <source>
        <strain evidence="1">PCC 7821</strain>
    </source>
</reference>
<protein>
    <recommendedName>
        <fullName evidence="3">Protein kinase domain-containing protein</fullName>
    </recommendedName>
</protein>
<evidence type="ECO:0000313" key="2">
    <source>
        <dbReference type="Proteomes" id="UP000196521"/>
    </source>
</evidence>
<proteinExistence type="predicted"/>
<evidence type="ECO:0008006" key="3">
    <source>
        <dbReference type="Google" id="ProtNLM"/>
    </source>
</evidence>
<dbReference type="Gene3D" id="1.10.510.10">
    <property type="entry name" value="Transferase(Phosphotransferase) domain 1"/>
    <property type="match status" value="1"/>
</dbReference>
<dbReference type="InterPro" id="IPR011009">
    <property type="entry name" value="Kinase-like_dom_sf"/>
</dbReference>
<dbReference type="AlphaFoldDB" id="A0A6J7ZG00"/>
<dbReference type="SUPFAM" id="SSF56112">
    <property type="entry name" value="Protein kinase-like (PK-like)"/>
    <property type="match status" value="1"/>
</dbReference>